<dbReference type="EMBL" id="CM034404">
    <property type="protein sequence ID" value="KAJ0173981.1"/>
    <property type="molecule type" value="Genomic_DNA"/>
</dbReference>
<reference evidence="1 2" key="1">
    <citation type="journal article" date="2021" name="Front. Genet.">
        <title>Chromosome-Level Genome Assembly Reveals Significant Gene Expansion in the Toll and IMD Signaling Pathways of Dendrolimus kikuchii.</title>
        <authorList>
            <person name="Zhou J."/>
            <person name="Wu P."/>
            <person name="Xiong Z."/>
            <person name="Liu N."/>
            <person name="Zhao N."/>
            <person name="Ji M."/>
            <person name="Qiu Y."/>
            <person name="Yang B."/>
        </authorList>
    </citation>
    <scope>NUCLEOTIDE SEQUENCE [LARGE SCALE GENOMIC DNA]</scope>
    <source>
        <strain evidence="1">Ann1</strain>
    </source>
</reference>
<keyword evidence="2" id="KW-1185">Reference proteome</keyword>
<sequence>MVTSEDGFGCACEEHSIPLGVIQCKACNATEVVSSDGTMCIPRRCQNSPGKVVCRRCPADYISVTQNLDGSPLKEVQCVKCYRGYKAQANVCVKCESCACNKHQINVRDTCIPKGFINIRPKYEEKDLHPSEMLNILKHEYLCTQNNSRSCRTLANECAKNFYNAHPAGPCRMWIQPKLEKPKDLPRLTLNTEERTDPIELKSYGKNILILATAIYTFNGGFKFLQDIENKVNPCQLPLTLKIGEDKTYDCSLNITDLRKTELNETLAAFLQINGEFKPLPVILRKPDGHKVEKEKWSSDKFRRYFIVHNFLSMNTNTTQTVYLRTLLIRLRLQRNKHRNGSLKLYVDIEAQFSTKVSTSDTVVTSVKIENELPSAEIMKGLEISSGILGALTLLYALVQWRSVVRRGGPYISVIPLICGATADALYFTAWFTTLHALAAEAGTLGMTLPLSTKEEYVIKAFVFSAFGLKVIKFLWINWKQCQLDIFFIDWTENTSWNDSPNIKRDMWRITTLLREWSAMQSKRIVSPWFTVTLALLVFHFMSSWFSDIPLSLIYKWAIVTIAWWLAYTIILLSRWILDRLLGSPSVLFPKICQGVGLSLLVFEEEYYAHYQVSNILIYSVFNIIFKQISLFFIINSKQSLEGMSWVACERTLLERLLDIELASRESGFTSTLLFDNDSTPSCFVVTWWGQEWTLATFDALLLSLVVLTSGDVLVAALVTLVIWQLMAATRHWFGNRNITRKTNIRLD</sequence>
<evidence type="ECO:0000313" key="1">
    <source>
        <dbReference type="EMBL" id="KAJ0173981.1"/>
    </source>
</evidence>
<organism evidence="1 2">
    <name type="scientific">Dendrolimus kikuchii</name>
    <dbReference type="NCBI Taxonomy" id="765133"/>
    <lineage>
        <taxon>Eukaryota</taxon>
        <taxon>Metazoa</taxon>
        <taxon>Ecdysozoa</taxon>
        <taxon>Arthropoda</taxon>
        <taxon>Hexapoda</taxon>
        <taxon>Insecta</taxon>
        <taxon>Pterygota</taxon>
        <taxon>Neoptera</taxon>
        <taxon>Endopterygota</taxon>
        <taxon>Lepidoptera</taxon>
        <taxon>Glossata</taxon>
        <taxon>Ditrysia</taxon>
        <taxon>Bombycoidea</taxon>
        <taxon>Lasiocampidae</taxon>
        <taxon>Dendrolimus</taxon>
    </lineage>
</organism>
<name>A0ACC1CQX2_9NEOP</name>
<gene>
    <name evidence="1" type="ORF">K1T71_010127</name>
</gene>
<comment type="caution">
    <text evidence="1">The sequence shown here is derived from an EMBL/GenBank/DDBJ whole genome shotgun (WGS) entry which is preliminary data.</text>
</comment>
<evidence type="ECO:0000313" key="2">
    <source>
        <dbReference type="Proteomes" id="UP000824533"/>
    </source>
</evidence>
<protein>
    <submittedName>
        <fullName evidence="1">Uncharacterized protein</fullName>
    </submittedName>
</protein>
<accession>A0ACC1CQX2</accession>
<dbReference type="Proteomes" id="UP000824533">
    <property type="component" value="Linkage Group LG18"/>
</dbReference>
<proteinExistence type="predicted"/>